<accession>A0A6I6IKL6</accession>
<evidence type="ECO:0000313" key="2">
    <source>
        <dbReference type="EMBL" id="QGX97550.1"/>
    </source>
</evidence>
<name>A0A6I6IKL6_9RHOB</name>
<dbReference type="EMBL" id="CP034348">
    <property type="protein sequence ID" value="QGX97550.1"/>
    <property type="molecule type" value="Genomic_DNA"/>
</dbReference>
<organism evidence="2 3">
    <name type="scientific">Roseovarius faecimaris</name>
    <dbReference type="NCBI Taxonomy" id="2494550"/>
    <lineage>
        <taxon>Bacteria</taxon>
        <taxon>Pseudomonadati</taxon>
        <taxon>Pseudomonadota</taxon>
        <taxon>Alphaproteobacteria</taxon>
        <taxon>Rhodobacterales</taxon>
        <taxon>Roseobacteraceae</taxon>
        <taxon>Roseovarius</taxon>
    </lineage>
</organism>
<feature type="signal peptide" evidence="1">
    <location>
        <begin position="1"/>
        <end position="19"/>
    </location>
</feature>
<keyword evidence="3" id="KW-1185">Reference proteome</keyword>
<dbReference type="Proteomes" id="UP000428330">
    <property type="component" value="Chromosome"/>
</dbReference>
<protein>
    <submittedName>
        <fullName evidence="2">Uncharacterized protein</fullName>
    </submittedName>
</protein>
<proteinExistence type="predicted"/>
<evidence type="ECO:0000313" key="3">
    <source>
        <dbReference type="Proteomes" id="UP000428330"/>
    </source>
</evidence>
<keyword evidence="1" id="KW-0732">Signal</keyword>
<feature type="chain" id="PRO_5026090865" evidence="1">
    <location>
        <begin position="20"/>
        <end position="144"/>
    </location>
</feature>
<dbReference type="OrthoDB" id="5540942at2"/>
<evidence type="ECO:0000256" key="1">
    <source>
        <dbReference type="SAM" id="SignalP"/>
    </source>
</evidence>
<dbReference type="KEGG" id="rom:EI983_04350"/>
<dbReference type="AlphaFoldDB" id="A0A6I6IKL6"/>
<gene>
    <name evidence="2" type="ORF">EI983_04350</name>
</gene>
<sequence>MMRRVLMMAALGLATAAGAWEEPARGTADRKALMDALRPHAEWMLGAPVEFVVYELRRAGDVAFASVDAQRPGGAQIDISQTPGGLRGELDEEYMDGSTLQALYRKVGQTWVAVHWEIGATDAWYSDPALCAEYRSVLLEICPD</sequence>
<reference evidence="3" key="1">
    <citation type="submission" date="2018-12" db="EMBL/GenBank/DDBJ databases">
        <title>Complete genome sequence of Roseovarius sp. MME-070.</title>
        <authorList>
            <person name="Nam Y.-D."/>
            <person name="Kang J."/>
            <person name="Chung W.-H."/>
            <person name="Park Y.S."/>
        </authorList>
    </citation>
    <scope>NUCLEOTIDE SEQUENCE [LARGE SCALE GENOMIC DNA]</scope>
    <source>
        <strain evidence="3">MME-070</strain>
    </source>
</reference>